<evidence type="ECO:0000313" key="1">
    <source>
        <dbReference type="EMBL" id="AXR79654.1"/>
    </source>
</evidence>
<dbReference type="AlphaFoldDB" id="A0A346PJF9"/>
<name>A0A346PJF9_9EURY</name>
<gene>
    <name evidence="1" type="ORF">AArc1_3356</name>
</gene>
<dbReference type="KEGG" id="nan:AArc1_3356"/>
<dbReference type="Proteomes" id="UP000258707">
    <property type="component" value="Chromosome"/>
</dbReference>
<dbReference type="EMBL" id="CP024047">
    <property type="protein sequence ID" value="AXR79654.1"/>
    <property type="molecule type" value="Genomic_DNA"/>
</dbReference>
<organism evidence="1 2">
    <name type="scientific">Natrarchaeobaculum sulfurireducens</name>
    <dbReference type="NCBI Taxonomy" id="2044521"/>
    <lineage>
        <taxon>Archaea</taxon>
        <taxon>Methanobacteriati</taxon>
        <taxon>Methanobacteriota</taxon>
        <taxon>Stenosarchaea group</taxon>
        <taxon>Halobacteria</taxon>
        <taxon>Halobacteriales</taxon>
        <taxon>Natrialbaceae</taxon>
        <taxon>Natrarchaeobaculum</taxon>
    </lineage>
</organism>
<accession>A0A346PJF9</accession>
<evidence type="ECO:0000313" key="2">
    <source>
        <dbReference type="Proteomes" id="UP000258707"/>
    </source>
</evidence>
<proteinExistence type="predicted"/>
<sequence>MFCGDLQKQLLREKNRVRFGFVLIYANAMGQLFRVPLDDAYTASPDSFADLEELEVKHLTERTGSYEIEQLMDDLNWEIPAHAFKSWNDA</sequence>
<protein>
    <submittedName>
        <fullName evidence="1">Uncharacterized protein</fullName>
    </submittedName>
</protein>
<reference evidence="2" key="1">
    <citation type="submission" date="2017-10" db="EMBL/GenBank/DDBJ databases">
        <title>Phenotypic and genomic properties of facultatively anaerobic sulfur-reducing natronoarchaea from hypersaline soda lakes.</title>
        <authorList>
            <person name="Sorokin D.Y."/>
            <person name="Kublanov I.V."/>
            <person name="Roman P."/>
            <person name="Sinninghe Damste J.S."/>
            <person name="Golyshin P.N."/>
            <person name="Rojo D."/>
            <person name="Ciordia S."/>
            <person name="Mena Md.C."/>
            <person name="Ferrer M."/>
            <person name="Messina E."/>
            <person name="Smedile F."/>
            <person name="La Spada G."/>
            <person name="La Cono V."/>
            <person name="Yakimov M.M."/>
        </authorList>
    </citation>
    <scope>NUCLEOTIDE SEQUENCE [LARGE SCALE GENOMIC DNA]</scope>
    <source>
        <strain evidence="2">AArc1</strain>
    </source>
</reference>